<keyword evidence="1" id="KW-0472">Membrane</keyword>
<evidence type="ECO:0000256" key="1">
    <source>
        <dbReference type="SAM" id="Phobius"/>
    </source>
</evidence>
<proteinExistence type="predicted"/>
<name>A0A977PXE0_9CYAN</name>
<dbReference type="Proteomes" id="UP001065613">
    <property type="component" value="Chromosome"/>
</dbReference>
<gene>
    <name evidence="2" type="ORF">KA717_04810</name>
</gene>
<feature type="transmembrane region" description="Helical" evidence="1">
    <location>
        <begin position="6"/>
        <end position="27"/>
    </location>
</feature>
<dbReference type="AlphaFoldDB" id="A0A977PXE0"/>
<organism evidence="2">
    <name type="scientific">Woronichinia naegeliana WA131</name>
    <dbReference type="NCBI Taxonomy" id="2824559"/>
    <lineage>
        <taxon>Bacteria</taxon>
        <taxon>Bacillati</taxon>
        <taxon>Cyanobacteriota</taxon>
        <taxon>Cyanophyceae</taxon>
        <taxon>Synechococcales</taxon>
        <taxon>Coelosphaeriaceae</taxon>
        <taxon>Woronichinia</taxon>
    </lineage>
</organism>
<evidence type="ECO:0000313" key="2">
    <source>
        <dbReference type="EMBL" id="UXE62173.1"/>
    </source>
</evidence>
<reference evidence="2" key="1">
    <citation type="submission" date="2021-04" db="EMBL/GenBank/DDBJ databases">
        <title>Genome sequence of Woronichinia naegeliana from Washington state freshwater lake bloom.</title>
        <authorList>
            <person name="Dreher T.W."/>
        </authorList>
    </citation>
    <scope>NUCLEOTIDE SEQUENCE</scope>
    <source>
        <strain evidence="2">WA131</strain>
    </source>
</reference>
<keyword evidence="1" id="KW-1133">Transmembrane helix</keyword>
<keyword evidence="1" id="KW-0812">Transmembrane</keyword>
<sequence length="33" mass="3535">MSTAGVAIFIGYFVVFTSLTLGLLYGLRAVKLI</sequence>
<protein>
    <submittedName>
        <fullName evidence="2">Cytochrome B6</fullName>
    </submittedName>
</protein>
<dbReference type="EMBL" id="CP073041">
    <property type="protein sequence ID" value="UXE62173.1"/>
    <property type="molecule type" value="Genomic_DNA"/>
</dbReference>
<dbReference type="KEGG" id="wna:KA717_04810"/>
<accession>A0A977PXE0</accession>